<accession>A0A4R2PXV2</accession>
<dbReference type="AlphaFoldDB" id="A0A4R2PXV2"/>
<dbReference type="RefSeq" id="WP_132464902.1">
    <property type="nucleotide sequence ID" value="NZ_SLXP01000014.1"/>
</dbReference>
<dbReference type="EMBL" id="SLXP01000014">
    <property type="protein sequence ID" value="TCP39075.1"/>
    <property type="molecule type" value="Genomic_DNA"/>
</dbReference>
<comment type="caution">
    <text evidence="1">The sequence shown here is derived from an EMBL/GenBank/DDBJ whole genome shotgun (WGS) entry which is preliminary data.</text>
</comment>
<dbReference type="Proteomes" id="UP000294835">
    <property type="component" value="Unassembled WGS sequence"/>
</dbReference>
<sequence length="1130" mass="125897">MQGLAAELLLNAVREEKPIVLVAGQDFAVPPAPSNVLTLFKKRIAHSGERFGWRQVLDHQLNDEDKEFLAERFDRMAPNSIALRAIELPWSAVFTSSIDPRFASRFSTRGRQPEAVLSRNHYARVSRSKSRPPVYHLFGRLSEVAPEARIPSSRIELALRKQTHASELLNRVADTATAHGLVIIDGVDVHGDWLGIDDLFAALLSQPGMQVLWFQAPQILSTDLSLAMQETGALVTTEVSLGSCVATLEAEGLLDLSEVSAPEDPARITTADGAIDISPQLRLRVEASANIVDDTWTAQPPALDGDQLAEAFRVFHGDLGGFRNLVEGIERGFAIERGFERDLLGLLERAVRRADKSDGLVVLHGQSATGKSIALARLTWLIRTRLRLPVLICLNRLPSFADIDAFCVEAEQAGAPTTVLVCDANLPIHRYRELTSALQSRGRKVTTVGTTYRIEDRYLQGQDFAVEAPVELSPEETAALGELIAQMAPGEVVVGTVPDGWNMLAWVYRKLSWGRSRVAHGIGAEARRAEALIRERARTTPRPANTSKLAEQLLQVGFAGESFSIFDEDTQGAELGEDVAGRLIDLVMVTGRLGVPVPINLLIRVLSSQVGHLDYTTVGHLFENLDLFRWRTADAEGSDLLISPRLQLEAELICRRRLAGTDREIECVVDLIRGVQFEGIEQAHERSFLIDLLQKLDRDGPRGQAYKQGYLRFADALRYLREQRGICDASLMLRECVFYRQAIFSQDGPDSPDQMPEEERLRVLDTARSVIEEAIRLAASGEMHVGKRNRLNLSVERASIYGYLAVQRARTGDPTMWSEYEAARQAGLRATALTDDYHPIDVALWTALDVLEGESTDLHKAQLVADLYSTLDLAETINLRPEQRVRYQQRRHKVASILEDKALGEDALTSLDAVAPATAAFLRARQLAPDVSDGELATENQVSKALQAARILEKDMEAMRDVRCLRLLVRMRWLVATRQRLFRGERGRTPSDATMASQLYDLVATQNERLGDAVRNQDRYLEAVLAFLSGDTRGAADLFRDLARDTEFEDRSRVIRKLISTGINGRPIDYSGRVRRHLGGDRWLVDVDGLEAQIGLLEHEFRSEQISPGRQLNRFWIAFNYIGPVAEYPR</sequence>
<evidence type="ECO:0000313" key="2">
    <source>
        <dbReference type="Proteomes" id="UP000294835"/>
    </source>
</evidence>
<evidence type="ECO:0000313" key="1">
    <source>
        <dbReference type="EMBL" id="TCP39075.1"/>
    </source>
</evidence>
<reference evidence="1 2" key="1">
    <citation type="submission" date="2019-03" db="EMBL/GenBank/DDBJ databases">
        <title>Genomic Encyclopedia of Type Strains, Phase IV (KMG-IV): sequencing the most valuable type-strain genomes for metagenomic binning, comparative biology and taxonomic classification.</title>
        <authorList>
            <person name="Goeker M."/>
        </authorList>
    </citation>
    <scope>NUCLEOTIDE SEQUENCE [LARGE SCALE GENOMIC DNA]</scope>
    <source>
        <strain evidence="1 2">DSM 18063</strain>
    </source>
</reference>
<gene>
    <name evidence="1" type="ORF">EV662_1141</name>
</gene>
<keyword evidence="2" id="KW-1185">Reference proteome</keyword>
<organism evidence="1 2">
    <name type="scientific">Rhodovulum marinum</name>
    <dbReference type="NCBI Taxonomy" id="320662"/>
    <lineage>
        <taxon>Bacteria</taxon>
        <taxon>Pseudomonadati</taxon>
        <taxon>Pseudomonadota</taxon>
        <taxon>Alphaproteobacteria</taxon>
        <taxon>Rhodobacterales</taxon>
        <taxon>Paracoccaceae</taxon>
        <taxon>Rhodovulum</taxon>
    </lineage>
</organism>
<name>A0A4R2PXV2_9RHOB</name>
<protein>
    <submittedName>
        <fullName evidence="1">Uncharacterized protein</fullName>
    </submittedName>
</protein>
<dbReference type="OrthoDB" id="7051397at2"/>
<proteinExistence type="predicted"/>